<dbReference type="Proteomes" id="UP000326179">
    <property type="component" value="Chromosome"/>
</dbReference>
<evidence type="ECO:0000313" key="8">
    <source>
        <dbReference type="Proteomes" id="UP000326179"/>
    </source>
</evidence>
<evidence type="ECO:0000259" key="5">
    <source>
        <dbReference type="Pfam" id="PF00251"/>
    </source>
</evidence>
<evidence type="ECO:0000256" key="4">
    <source>
        <dbReference type="SAM" id="SignalP"/>
    </source>
</evidence>
<dbReference type="GO" id="GO:0005737">
    <property type="term" value="C:cytoplasm"/>
    <property type="evidence" value="ECO:0007669"/>
    <property type="project" value="TreeGrafter"/>
</dbReference>
<dbReference type="Pfam" id="PF00251">
    <property type="entry name" value="Glyco_hydro_32N"/>
    <property type="match status" value="1"/>
</dbReference>
<dbReference type="Pfam" id="PF08244">
    <property type="entry name" value="Glyco_hydro_32C"/>
    <property type="match status" value="1"/>
</dbReference>
<dbReference type="SMART" id="SM00640">
    <property type="entry name" value="Glyco_32"/>
    <property type="match status" value="1"/>
</dbReference>
<keyword evidence="8" id="KW-1185">Reference proteome</keyword>
<feature type="chain" id="PRO_5024870016" evidence="4">
    <location>
        <begin position="28"/>
        <end position="804"/>
    </location>
</feature>
<gene>
    <name evidence="7" type="ORF">GFH48_01840</name>
</gene>
<dbReference type="InterPro" id="IPR023296">
    <property type="entry name" value="Glyco_hydro_beta-prop_sf"/>
</dbReference>
<dbReference type="PANTHER" id="PTHR42800:SF1">
    <property type="entry name" value="EXOINULINASE INUD (AFU_ORTHOLOGUE AFUA_5G00480)"/>
    <property type="match status" value="1"/>
</dbReference>
<keyword evidence="4" id="KW-0732">Signal</keyword>
<dbReference type="SUPFAM" id="SSF49899">
    <property type="entry name" value="Concanavalin A-like lectins/glucanases"/>
    <property type="match status" value="1"/>
</dbReference>
<dbReference type="InterPro" id="IPR001362">
    <property type="entry name" value="Glyco_hydro_32"/>
</dbReference>
<evidence type="ECO:0000256" key="3">
    <source>
        <dbReference type="ARBA" id="ARBA00023295"/>
    </source>
</evidence>
<dbReference type="GO" id="GO:0005987">
    <property type="term" value="P:sucrose catabolic process"/>
    <property type="evidence" value="ECO:0007669"/>
    <property type="project" value="TreeGrafter"/>
</dbReference>
<evidence type="ECO:0000313" key="7">
    <source>
        <dbReference type="EMBL" id="QFZ72163.1"/>
    </source>
</evidence>
<protein>
    <submittedName>
        <fullName evidence="7">Glycoside hydrolase family 32 protein</fullName>
    </submittedName>
</protein>
<dbReference type="InterPro" id="IPR013320">
    <property type="entry name" value="ConA-like_dom_sf"/>
</dbReference>
<dbReference type="CDD" id="cd18622">
    <property type="entry name" value="GH32_Inu-like"/>
    <property type="match status" value="1"/>
</dbReference>
<feature type="domain" description="Glycosyl hydrolase family 32 N-terminal" evidence="5">
    <location>
        <begin position="52"/>
        <end position="329"/>
    </location>
</feature>
<dbReference type="InterPro" id="IPR013189">
    <property type="entry name" value="Glyco_hydro_32_C"/>
</dbReference>
<dbReference type="GO" id="GO:0004575">
    <property type="term" value="F:sucrose alpha-glucosidase activity"/>
    <property type="evidence" value="ECO:0007669"/>
    <property type="project" value="TreeGrafter"/>
</dbReference>
<dbReference type="Gene3D" id="2.60.120.560">
    <property type="entry name" value="Exo-inulinase, domain 1"/>
    <property type="match status" value="3"/>
</dbReference>
<accession>A0A5Q0L5B1</accession>
<comment type="similarity">
    <text evidence="1">Belongs to the glycosyl hydrolase 32 family.</text>
</comment>
<keyword evidence="3" id="KW-0326">Glycosidase</keyword>
<evidence type="ECO:0000256" key="1">
    <source>
        <dbReference type="ARBA" id="ARBA00009902"/>
    </source>
</evidence>
<feature type="domain" description="Glycosyl hydrolase family 32 C-terminal" evidence="6">
    <location>
        <begin position="343"/>
        <end position="482"/>
    </location>
</feature>
<dbReference type="EMBL" id="CP045643">
    <property type="protein sequence ID" value="QFZ72163.1"/>
    <property type="molecule type" value="Genomic_DNA"/>
</dbReference>
<feature type="signal peptide" evidence="4">
    <location>
        <begin position="1"/>
        <end position="27"/>
    </location>
</feature>
<evidence type="ECO:0000256" key="2">
    <source>
        <dbReference type="ARBA" id="ARBA00022801"/>
    </source>
</evidence>
<dbReference type="InterPro" id="IPR013148">
    <property type="entry name" value="Glyco_hydro_32_N"/>
</dbReference>
<keyword evidence="2 7" id="KW-0378">Hydrolase</keyword>
<dbReference type="PANTHER" id="PTHR42800">
    <property type="entry name" value="EXOINULINASE INUD (AFU_ORTHOLOGUE AFUA_5G00480)"/>
    <property type="match status" value="1"/>
</dbReference>
<dbReference type="SUPFAM" id="SSF75005">
    <property type="entry name" value="Arabinanase/levansucrase/invertase"/>
    <property type="match status" value="1"/>
</dbReference>
<dbReference type="AlphaFoldDB" id="A0A5Q0L5B1"/>
<sequence>MRRRARTLLVALVAALAAILPGAPAVAGTVQDYPEFPYPSTTYSEPYRGQFHFSSRSGWMNDPNGLVYANGVYHFFYQHNPHGLAWDTMHWGHATSPDLVHWTQKPMALEPGVHPGTLFSGGGVVDKDNTSGLKTGSLDPIVVFSNTNGVSVFYSNDNGRTFQAYDKGRKVIDIPDESRDPKVFWDAARQRWTMVVWSSQGGNGVNIYTSPNLLDWTLASRFAAPWLFECPDMYPLDLDGRAGKQKWILTSASSQYVVGSFDGKTFSTDWTQPQQMDLGSTYAGGSFYAAQTFTNTPDGRTVQMAWQGGNYGSTWTGNATFPATLALVTTPDGPRITRTPVTELSTLASDTQTWKNKTLDTAKRGNLLDGVKADTYELTAQFDVKGATATQFGFDLHSRSDGTADRRVTYDTKAQTLQGKPLTPRNGKVTMRILVDRGQLETFADGGLYSLSDNAYFDSSADSQGIGLFSLGGKVTLDSATFTRLNTSWGTGQSTLLSNLKGPWHAAGGAWSDVSDGKRVSASGDAFYLSASNGDDATYQGDISLDTARAGGLTFRANADGAGYTANIDTSGVVKLWRPGKDIATYATPIAAGSTHHLKAQTNGNRIRVWLDNGSTPVIDATDATYTSGLFGVNVYSGTATVQNLNTGSTGFAVFPAERWSPHGGIWTVEPDGLHGRSAQDGFYLSDRTGADFTYEGDLSVTNGTATGLTFRAESGGAGYTANIDTNGVVKLWRPGRDIATFKTPIVEGRTYHLKVRADGNRIRVWFANGADPVIDATDDTYPSGLFGVNGFAANTVAQNLTVS</sequence>
<reference evidence="7 8" key="1">
    <citation type="submission" date="2019-10" db="EMBL/GenBank/DDBJ databases">
        <title>A novel species.</title>
        <authorList>
            <person name="Gao J."/>
        </authorList>
    </citation>
    <scope>NUCLEOTIDE SEQUENCE [LARGE SCALE GENOMIC DNA]</scope>
    <source>
        <strain evidence="7 8">QMT-28</strain>
    </source>
</reference>
<organism evidence="7 8">
    <name type="scientific">Streptomyces fagopyri</name>
    <dbReference type="NCBI Taxonomy" id="2662397"/>
    <lineage>
        <taxon>Bacteria</taxon>
        <taxon>Bacillati</taxon>
        <taxon>Actinomycetota</taxon>
        <taxon>Actinomycetes</taxon>
        <taxon>Kitasatosporales</taxon>
        <taxon>Streptomycetaceae</taxon>
        <taxon>Streptomyces</taxon>
    </lineage>
</organism>
<proteinExistence type="inferred from homology"/>
<evidence type="ECO:0000259" key="6">
    <source>
        <dbReference type="Pfam" id="PF08244"/>
    </source>
</evidence>
<dbReference type="RefSeq" id="WP_153286531.1">
    <property type="nucleotide sequence ID" value="NZ_CP045643.1"/>
</dbReference>
<dbReference type="KEGG" id="sfy:GFH48_01840"/>
<dbReference type="Gene3D" id="2.115.10.20">
    <property type="entry name" value="Glycosyl hydrolase domain, family 43"/>
    <property type="match status" value="1"/>
</dbReference>
<name>A0A5Q0L5B1_9ACTN</name>